<dbReference type="SMART" id="SM00399">
    <property type="entry name" value="ZnF_C4"/>
    <property type="match status" value="1"/>
</dbReference>
<keyword evidence="3" id="KW-0862">Zinc</keyword>
<dbReference type="PANTHER" id="PTHR48092">
    <property type="entry name" value="KNIRPS-RELATED PROTEIN-RELATED"/>
    <property type="match status" value="1"/>
</dbReference>
<dbReference type="Pfam" id="PF00105">
    <property type="entry name" value="zf-C4"/>
    <property type="match status" value="1"/>
</dbReference>
<feature type="region of interest" description="Disordered" evidence="9">
    <location>
        <begin position="269"/>
        <end position="292"/>
    </location>
</feature>
<sequence>MIPSRAVRSLLTALFNEMSFHFSNWLPYCRATNCFGQATNVFVVENFIDKANIRCPPSSSPHCSSERHRHRLEIQPLSRMFQEDNARANTTEKAGSGPVNAKCELTPAAAITVAAAAARPKPDFLRIFEEEKNSATSQEIYVCAVCEEPARGFHFGAFTCEGCKSFFGRTCLRKNHERFECKNAGRCDVVGSNRTSCKACRYKRCVSVGMSPLNCRGVTFTGVIVPHEGQPNCLLVGCRGDSCDMNQRAEYADGLISVLINRTMVPIWATPPPPPPTPPPTPSPPPPPPPPRRIRTQLLLLR</sequence>
<evidence type="ECO:0000256" key="8">
    <source>
        <dbReference type="ARBA" id="ARBA00023242"/>
    </source>
</evidence>
<dbReference type="InterPro" id="IPR013088">
    <property type="entry name" value="Znf_NHR/GATA"/>
</dbReference>
<evidence type="ECO:0000313" key="12">
    <source>
        <dbReference type="Proteomes" id="UP001303046"/>
    </source>
</evidence>
<comment type="caution">
    <text evidence="11">The sequence shown here is derived from an EMBL/GenBank/DDBJ whole genome shotgun (WGS) entry which is preliminary data.</text>
</comment>
<evidence type="ECO:0000256" key="9">
    <source>
        <dbReference type="SAM" id="MobiDB-lite"/>
    </source>
</evidence>
<dbReference type="Proteomes" id="UP001303046">
    <property type="component" value="Unassembled WGS sequence"/>
</dbReference>
<evidence type="ECO:0000256" key="7">
    <source>
        <dbReference type="ARBA" id="ARBA00023170"/>
    </source>
</evidence>
<feature type="compositionally biased region" description="Pro residues" evidence="9">
    <location>
        <begin position="269"/>
        <end position="291"/>
    </location>
</feature>
<evidence type="ECO:0000259" key="10">
    <source>
        <dbReference type="PROSITE" id="PS51030"/>
    </source>
</evidence>
<keyword evidence="6" id="KW-0804">Transcription</keyword>
<dbReference type="PRINTS" id="PR00047">
    <property type="entry name" value="STROIDFINGER"/>
</dbReference>
<dbReference type="PROSITE" id="PS00031">
    <property type="entry name" value="NUCLEAR_REC_DBD_1"/>
    <property type="match status" value="1"/>
</dbReference>
<keyword evidence="8" id="KW-0539">Nucleus</keyword>
<gene>
    <name evidence="11" type="primary">Necator_chrI.g4117</name>
    <name evidence="11" type="ORF">RB195_007988</name>
</gene>
<keyword evidence="4" id="KW-0805">Transcription regulation</keyword>
<dbReference type="SUPFAM" id="SSF57716">
    <property type="entry name" value="Glucocorticoid receptor-like (DNA-binding domain)"/>
    <property type="match status" value="1"/>
</dbReference>
<keyword evidence="7" id="KW-0675">Receptor</keyword>
<evidence type="ECO:0000256" key="6">
    <source>
        <dbReference type="ARBA" id="ARBA00023163"/>
    </source>
</evidence>
<dbReference type="InterPro" id="IPR001628">
    <property type="entry name" value="Znf_hrmn_rcpt"/>
</dbReference>
<dbReference type="Gene3D" id="3.30.50.10">
    <property type="entry name" value="Erythroid Transcription Factor GATA-1, subunit A"/>
    <property type="match status" value="1"/>
</dbReference>
<dbReference type="InterPro" id="IPR050200">
    <property type="entry name" value="Nuclear_hormone_rcpt_NR3"/>
</dbReference>
<name>A0ABR1C3K3_NECAM</name>
<organism evidence="11 12">
    <name type="scientific">Necator americanus</name>
    <name type="common">Human hookworm</name>
    <dbReference type="NCBI Taxonomy" id="51031"/>
    <lineage>
        <taxon>Eukaryota</taxon>
        <taxon>Metazoa</taxon>
        <taxon>Ecdysozoa</taxon>
        <taxon>Nematoda</taxon>
        <taxon>Chromadorea</taxon>
        <taxon>Rhabditida</taxon>
        <taxon>Rhabditina</taxon>
        <taxon>Rhabditomorpha</taxon>
        <taxon>Strongyloidea</taxon>
        <taxon>Ancylostomatidae</taxon>
        <taxon>Bunostominae</taxon>
        <taxon>Necator</taxon>
    </lineage>
</organism>
<feature type="domain" description="Nuclear receptor" evidence="10">
    <location>
        <begin position="140"/>
        <end position="217"/>
    </location>
</feature>
<accession>A0ABR1C3K3</accession>
<protein>
    <recommendedName>
        <fullName evidence="10">Nuclear receptor domain-containing protein</fullName>
    </recommendedName>
</protein>
<evidence type="ECO:0000256" key="1">
    <source>
        <dbReference type="ARBA" id="ARBA00022723"/>
    </source>
</evidence>
<keyword evidence="2" id="KW-0863">Zinc-finger</keyword>
<keyword evidence="1" id="KW-0479">Metal-binding</keyword>
<evidence type="ECO:0000256" key="5">
    <source>
        <dbReference type="ARBA" id="ARBA00023125"/>
    </source>
</evidence>
<dbReference type="PROSITE" id="PS51030">
    <property type="entry name" value="NUCLEAR_REC_DBD_2"/>
    <property type="match status" value="1"/>
</dbReference>
<keyword evidence="5" id="KW-0238">DNA-binding</keyword>
<proteinExistence type="predicted"/>
<keyword evidence="12" id="KW-1185">Reference proteome</keyword>
<reference evidence="11 12" key="1">
    <citation type="submission" date="2023-08" db="EMBL/GenBank/DDBJ databases">
        <title>A Necator americanus chromosomal reference genome.</title>
        <authorList>
            <person name="Ilik V."/>
            <person name="Petrzelkova K.J."/>
            <person name="Pardy F."/>
            <person name="Fuh T."/>
            <person name="Niatou-Singa F.S."/>
            <person name="Gouil Q."/>
            <person name="Baker L."/>
            <person name="Ritchie M.E."/>
            <person name="Jex A.R."/>
            <person name="Gazzola D."/>
            <person name="Li H."/>
            <person name="Toshio Fujiwara R."/>
            <person name="Zhan B."/>
            <person name="Aroian R.V."/>
            <person name="Pafco B."/>
            <person name="Schwarz E.M."/>
        </authorList>
    </citation>
    <scope>NUCLEOTIDE SEQUENCE [LARGE SCALE GENOMIC DNA]</scope>
    <source>
        <strain evidence="11 12">Aroian</strain>
        <tissue evidence="11">Whole animal</tissue>
    </source>
</reference>
<evidence type="ECO:0000313" key="11">
    <source>
        <dbReference type="EMBL" id="KAK6731861.1"/>
    </source>
</evidence>
<evidence type="ECO:0000256" key="3">
    <source>
        <dbReference type="ARBA" id="ARBA00022833"/>
    </source>
</evidence>
<dbReference type="EMBL" id="JAVFWL010000001">
    <property type="protein sequence ID" value="KAK6731861.1"/>
    <property type="molecule type" value="Genomic_DNA"/>
</dbReference>
<evidence type="ECO:0000256" key="2">
    <source>
        <dbReference type="ARBA" id="ARBA00022771"/>
    </source>
</evidence>
<evidence type="ECO:0000256" key="4">
    <source>
        <dbReference type="ARBA" id="ARBA00023015"/>
    </source>
</evidence>